<keyword evidence="1" id="KW-0175">Coiled coil</keyword>
<evidence type="ECO:0000256" key="1">
    <source>
        <dbReference type="SAM" id="Coils"/>
    </source>
</evidence>
<dbReference type="PANTHER" id="PTHR46033">
    <property type="entry name" value="PROTEIN MAIN-LIKE 2"/>
    <property type="match status" value="1"/>
</dbReference>
<proteinExistence type="predicted"/>
<feature type="compositionally biased region" description="Basic and acidic residues" evidence="2">
    <location>
        <begin position="508"/>
        <end position="530"/>
    </location>
</feature>
<dbReference type="PANTHER" id="PTHR46033:SF65">
    <property type="entry name" value="AMINOTRANSFERASE-LIKE PLANT MOBILE DOMAIN-CONTAINING PROTEIN"/>
    <property type="match status" value="1"/>
</dbReference>
<feature type="region of interest" description="Disordered" evidence="2">
    <location>
        <begin position="500"/>
        <end position="530"/>
    </location>
</feature>
<dbReference type="GO" id="GO:0010073">
    <property type="term" value="P:meristem maintenance"/>
    <property type="evidence" value="ECO:0007669"/>
    <property type="project" value="InterPro"/>
</dbReference>
<protein>
    <recommendedName>
        <fullName evidence="3">Aminotransferase-like plant mobile domain-containing protein</fullName>
    </recommendedName>
</protein>
<reference evidence="4" key="1">
    <citation type="submission" date="2018-02" db="EMBL/GenBank/DDBJ databases">
        <authorList>
            <person name="Cohen D.B."/>
            <person name="Kent A.D."/>
        </authorList>
    </citation>
    <scope>NUCLEOTIDE SEQUENCE</scope>
</reference>
<name>A0A2N9FXD1_FAGSY</name>
<evidence type="ECO:0000256" key="2">
    <source>
        <dbReference type="SAM" id="MobiDB-lite"/>
    </source>
</evidence>
<dbReference type="Pfam" id="PF10536">
    <property type="entry name" value="PMD"/>
    <property type="match status" value="1"/>
</dbReference>
<dbReference type="EMBL" id="OIVN01001264">
    <property type="protein sequence ID" value="SPC91908.1"/>
    <property type="molecule type" value="Genomic_DNA"/>
</dbReference>
<dbReference type="InterPro" id="IPR019557">
    <property type="entry name" value="AminoTfrase-like_pln_mobile"/>
</dbReference>
<feature type="region of interest" description="Disordered" evidence="2">
    <location>
        <begin position="418"/>
        <end position="440"/>
    </location>
</feature>
<sequence>MGHIHTTSVTWYKPAPSWGAWVARLALSKLDKWKTLGIGEAIRASKYEMPINLSLLTSFLCFWSPVTNTFSFPEGFMTPTVFDVFALLSLCPMGVLAHPLMAVGTGPDDDILNGVPLSYNDFIKHMKGAGVSPVSYKEECCFYLLWICKFLACTSSKRVINYYLPIARCLVNGIPVDMSSFLLGELYRAMFLLNTEPKQSHGGPVWLIQMWAYSYFPRLLLSFILPSCHGLMEKLGCMPGFLKKKESPPSLHASSFSGTHRGGGCLKNSCPSRKRSPPMLVLKHTAFAGGEAVWAYPILVGGVYMANFNNEDDLIEALQGCCPGFLMYQLTGAGDSSSQKLATAEVSSDLLINLVDIVTDRVVAHHAGLAEVAFDLRNQLMRCCQANLLQDAAFKKAKKSVKSQVPLFMLPAPSEQGIRTSTKCKSPEVEEEVNPTVSPIGAKPSGRKLIKTAAKKSSAKKAKVVEVVLDSLIIEVEPLDEDLDDTTTLSNLMRKADEQKQVLNAKSQAEDAERKRLEAEEEKKRQANKAEEKRIVEIAKRLEMKKKEKVQVDQKRQQELERKKKEEEKKKKQEEEQKKEEKKREVEVTKKKAETSIEAATSSIEVAAPLAPHIQEGLGDIDKLLKDVSLTLQQCQIPTKTSSTSISLEPSKDQLQTVVSQLKEFLQKPVGLVLLDATLVDQFQQVARFLIAHSSILNEGGRAFLGLFVQNLDNTISNLQAAQEKRNQATSQEADDKQRVSKLQAHQLDL</sequence>
<organism evidence="4">
    <name type="scientific">Fagus sylvatica</name>
    <name type="common">Beechnut</name>
    <dbReference type="NCBI Taxonomy" id="28930"/>
    <lineage>
        <taxon>Eukaryota</taxon>
        <taxon>Viridiplantae</taxon>
        <taxon>Streptophyta</taxon>
        <taxon>Embryophyta</taxon>
        <taxon>Tracheophyta</taxon>
        <taxon>Spermatophyta</taxon>
        <taxon>Magnoliopsida</taxon>
        <taxon>eudicotyledons</taxon>
        <taxon>Gunneridae</taxon>
        <taxon>Pentapetalae</taxon>
        <taxon>rosids</taxon>
        <taxon>fabids</taxon>
        <taxon>Fagales</taxon>
        <taxon>Fagaceae</taxon>
        <taxon>Fagus</taxon>
    </lineage>
</organism>
<feature type="domain" description="Aminotransferase-like plant mobile" evidence="3">
    <location>
        <begin position="37"/>
        <end position="219"/>
    </location>
</feature>
<evidence type="ECO:0000259" key="3">
    <source>
        <dbReference type="Pfam" id="PF10536"/>
    </source>
</evidence>
<dbReference type="InterPro" id="IPR044824">
    <property type="entry name" value="MAIN-like"/>
</dbReference>
<dbReference type="AlphaFoldDB" id="A0A2N9FXD1"/>
<feature type="region of interest" description="Disordered" evidence="2">
    <location>
        <begin position="547"/>
        <end position="591"/>
    </location>
</feature>
<feature type="coiled-coil region" evidence="1">
    <location>
        <begin position="712"/>
        <end position="739"/>
    </location>
</feature>
<accession>A0A2N9FXD1</accession>
<gene>
    <name evidence="4" type="ORF">FSB_LOCUS19790</name>
</gene>
<evidence type="ECO:0000313" key="4">
    <source>
        <dbReference type="EMBL" id="SPC91908.1"/>
    </source>
</evidence>